<protein>
    <submittedName>
        <fullName evidence="1">Uncharacterized protein</fullName>
    </submittedName>
</protein>
<reference evidence="1" key="1">
    <citation type="journal article" date="2014" name="Front. Microbiol.">
        <title>High frequency of phylogenetically diverse reductive dehalogenase-homologous genes in deep subseafloor sedimentary metagenomes.</title>
        <authorList>
            <person name="Kawai M."/>
            <person name="Futagami T."/>
            <person name="Toyoda A."/>
            <person name="Takaki Y."/>
            <person name="Nishi S."/>
            <person name="Hori S."/>
            <person name="Arai W."/>
            <person name="Tsubouchi T."/>
            <person name="Morono Y."/>
            <person name="Uchiyama I."/>
            <person name="Ito T."/>
            <person name="Fujiyama A."/>
            <person name="Inagaki F."/>
            <person name="Takami H."/>
        </authorList>
    </citation>
    <scope>NUCLEOTIDE SEQUENCE</scope>
    <source>
        <strain evidence="1">Expedition CK06-06</strain>
    </source>
</reference>
<evidence type="ECO:0000313" key="1">
    <source>
        <dbReference type="EMBL" id="GAG22626.1"/>
    </source>
</evidence>
<proteinExistence type="predicted"/>
<dbReference type="EMBL" id="BARS01031836">
    <property type="protein sequence ID" value="GAG22626.1"/>
    <property type="molecule type" value="Genomic_DNA"/>
</dbReference>
<name>X0XCG6_9ZZZZ</name>
<dbReference type="AlphaFoldDB" id="X0XCG6"/>
<comment type="caution">
    <text evidence="1">The sequence shown here is derived from an EMBL/GenBank/DDBJ whole genome shotgun (WGS) entry which is preliminary data.</text>
</comment>
<feature type="non-terminal residue" evidence="1">
    <location>
        <position position="35"/>
    </location>
</feature>
<organism evidence="1">
    <name type="scientific">marine sediment metagenome</name>
    <dbReference type="NCBI Taxonomy" id="412755"/>
    <lineage>
        <taxon>unclassified sequences</taxon>
        <taxon>metagenomes</taxon>
        <taxon>ecological metagenomes</taxon>
    </lineage>
</organism>
<gene>
    <name evidence="1" type="ORF">S01H1_49481</name>
</gene>
<accession>X0XCG6</accession>
<sequence>MGLLKTGQTTPYHVADDGDYEFGVAKAYTLLNAGV</sequence>